<protein>
    <submittedName>
        <fullName evidence="2">Uncharacterized protein</fullName>
    </submittedName>
</protein>
<sequence>MSTENDNTTTNTEKFNAMMRRSSDRLRGGSVPPLDSEQTINPPIETDQSNPSSTTGSQRGRGRGRGRRNARGSTRPGNGTGPVGEGTPAVTLTAPETGDNTNTSRPSSLSAPNNKGGPNATNSLTPNGAPAQGTTGTTVIHPSGNGPSGLGGLISKDNVSNATIVKPQMSQTSPRRENTTAVGVSPPRGFHSWLLANGLAVVSNPDTTTTVAQGATATLGYIPRSVTARQQTLTTRPNQPTEKPTETVPRTVICLDGTDGIDKVAPASTTESDSSKTVATTKPEVGEKGIENTGLVALLKHWADKIKPLDGYIPLSIMNVNWLKQDLIKISSRPKGPDDKKDKYYGLGVPIEWKMSFGEWVTAFDLFVAYLYYYKHDDLADKFKIHKENVFAIKWERLCWPMAFRYDMAIRTTVLTIRNADGKLANPAERNESIERDARLDSERLGNFHPRFADINPYADGQCKAFINPISGEPLRANQNSFQSNLNENFGVNHASKPNARSWAFANQVSYDGPGSVNYHNGSDDRYGSRGNRGRGRGNGWPSNGGGNREDYPRGRRGGDGYEDRRAEASGSWKRDDRREDRRNDDCEPNGPRYGGRGKANTVV</sequence>
<feature type="region of interest" description="Disordered" evidence="1">
    <location>
        <begin position="166"/>
        <end position="185"/>
    </location>
</feature>
<proteinExistence type="predicted"/>
<dbReference type="InParanoid" id="F4R3S1"/>
<dbReference type="KEGG" id="mlr:MELLADRAFT_86891"/>
<feature type="region of interest" description="Disordered" evidence="1">
    <location>
        <begin position="1"/>
        <end position="156"/>
    </location>
</feature>
<feature type="region of interest" description="Disordered" evidence="1">
    <location>
        <begin position="516"/>
        <end position="604"/>
    </location>
</feature>
<reference evidence="3" key="1">
    <citation type="journal article" date="2011" name="Proc. Natl. Acad. Sci. U.S.A.">
        <title>Obligate biotrophy features unraveled by the genomic analysis of rust fungi.</title>
        <authorList>
            <person name="Duplessis S."/>
            <person name="Cuomo C.A."/>
            <person name="Lin Y.-C."/>
            <person name="Aerts A."/>
            <person name="Tisserant E."/>
            <person name="Veneault-Fourrey C."/>
            <person name="Joly D.L."/>
            <person name="Hacquard S."/>
            <person name="Amselem J."/>
            <person name="Cantarel B.L."/>
            <person name="Chiu R."/>
            <person name="Coutinho P.M."/>
            <person name="Feau N."/>
            <person name="Field M."/>
            <person name="Frey P."/>
            <person name="Gelhaye E."/>
            <person name="Goldberg J."/>
            <person name="Grabherr M.G."/>
            <person name="Kodira C.D."/>
            <person name="Kohler A."/>
            <person name="Kuees U."/>
            <person name="Lindquist E.A."/>
            <person name="Lucas S.M."/>
            <person name="Mago R."/>
            <person name="Mauceli E."/>
            <person name="Morin E."/>
            <person name="Murat C."/>
            <person name="Pangilinan J.L."/>
            <person name="Park R."/>
            <person name="Pearson M."/>
            <person name="Quesneville H."/>
            <person name="Rouhier N."/>
            <person name="Sakthikumar S."/>
            <person name="Salamov A.A."/>
            <person name="Schmutz J."/>
            <person name="Selles B."/>
            <person name="Shapiro H."/>
            <person name="Tanguay P."/>
            <person name="Tuskan G.A."/>
            <person name="Henrissat B."/>
            <person name="Van de Peer Y."/>
            <person name="Rouze P."/>
            <person name="Ellis J.G."/>
            <person name="Dodds P.N."/>
            <person name="Schein J.E."/>
            <person name="Zhong S."/>
            <person name="Hamelin R.C."/>
            <person name="Grigoriev I.V."/>
            <person name="Szabo L.J."/>
            <person name="Martin F."/>
        </authorList>
    </citation>
    <scope>NUCLEOTIDE SEQUENCE [LARGE SCALE GENOMIC DNA]</scope>
    <source>
        <strain evidence="3">98AG31 / pathotype 3-4-7</strain>
    </source>
</reference>
<dbReference type="HOGENOM" id="CLU_026022_0_0_1"/>
<dbReference type="EMBL" id="GL883090">
    <property type="protein sequence ID" value="EGG13119.1"/>
    <property type="molecule type" value="Genomic_DNA"/>
</dbReference>
<evidence type="ECO:0000313" key="2">
    <source>
        <dbReference type="EMBL" id="EGG13119.1"/>
    </source>
</evidence>
<feature type="compositionally biased region" description="Polar residues" evidence="1">
    <location>
        <begin position="119"/>
        <end position="140"/>
    </location>
</feature>
<evidence type="ECO:0000256" key="1">
    <source>
        <dbReference type="SAM" id="MobiDB-lite"/>
    </source>
</evidence>
<feature type="compositionally biased region" description="Low complexity" evidence="1">
    <location>
        <begin position="1"/>
        <end position="13"/>
    </location>
</feature>
<gene>
    <name evidence="2" type="ORF">MELLADRAFT_86891</name>
</gene>
<feature type="compositionally biased region" description="Polar residues" evidence="1">
    <location>
        <begin position="36"/>
        <end position="51"/>
    </location>
</feature>
<feature type="compositionally biased region" description="Polar residues" evidence="1">
    <location>
        <begin position="98"/>
        <end position="113"/>
    </location>
</feature>
<feature type="compositionally biased region" description="Gly residues" evidence="1">
    <location>
        <begin position="537"/>
        <end position="547"/>
    </location>
</feature>
<evidence type="ECO:0000313" key="3">
    <source>
        <dbReference type="Proteomes" id="UP000001072"/>
    </source>
</evidence>
<dbReference type="AlphaFoldDB" id="F4R3S1"/>
<feature type="compositionally biased region" description="Basic and acidic residues" evidence="1">
    <location>
        <begin position="548"/>
        <end position="586"/>
    </location>
</feature>
<dbReference type="GeneID" id="18934326"/>
<dbReference type="Proteomes" id="UP000001072">
    <property type="component" value="Unassembled WGS sequence"/>
</dbReference>
<dbReference type="VEuPathDB" id="FungiDB:MELLADRAFT_86891"/>
<dbReference type="RefSeq" id="XP_007404057.1">
    <property type="nucleotide sequence ID" value="XM_007403995.1"/>
</dbReference>
<feature type="compositionally biased region" description="Basic residues" evidence="1">
    <location>
        <begin position="60"/>
        <end position="70"/>
    </location>
</feature>
<keyword evidence="3" id="KW-1185">Reference proteome</keyword>
<name>F4R3S1_MELLP</name>
<accession>F4R3S1</accession>
<organism evidence="3">
    <name type="scientific">Melampsora larici-populina (strain 98AG31 / pathotype 3-4-7)</name>
    <name type="common">Poplar leaf rust fungus</name>
    <dbReference type="NCBI Taxonomy" id="747676"/>
    <lineage>
        <taxon>Eukaryota</taxon>
        <taxon>Fungi</taxon>
        <taxon>Dikarya</taxon>
        <taxon>Basidiomycota</taxon>
        <taxon>Pucciniomycotina</taxon>
        <taxon>Pucciniomycetes</taxon>
        <taxon>Pucciniales</taxon>
        <taxon>Melampsoraceae</taxon>
        <taxon>Melampsora</taxon>
    </lineage>
</organism>